<dbReference type="EMBL" id="NHOO01000008">
    <property type="protein sequence ID" value="OVE48159.1"/>
    <property type="molecule type" value="Genomic_DNA"/>
</dbReference>
<evidence type="ECO:0000313" key="2">
    <source>
        <dbReference type="EMBL" id="OVE48159.1"/>
    </source>
</evidence>
<dbReference type="AlphaFoldDB" id="A0A202B9P5"/>
<feature type="compositionally biased region" description="Low complexity" evidence="1">
    <location>
        <begin position="14"/>
        <end position="27"/>
    </location>
</feature>
<reference evidence="2 3" key="1">
    <citation type="submission" date="2017-05" db="EMBL/GenBank/DDBJ databases">
        <title>Chromobacterium violaceum GHPS1 isolated from Hydrocarbon polluted soil in French Guiana display an awesome secondary metabolite arsenal and a battery of drug and heavy-metal-resistance and detoxification of xenobiotics proteins.</title>
        <authorList>
            <person name="Belbahri L."/>
        </authorList>
    </citation>
    <scope>NUCLEOTIDE SEQUENCE [LARGE SCALE GENOMIC DNA]</scope>
    <source>
        <strain evidence="2 3">GHPS1</strain>
    </source>
</reference>
<accession>A0A202B9P5</accession>
<organism evidence="2 3">
    <name type="scientific">Chromobacterium violaceum</name>
    <dbReference type="NCBI Taxonomy" id="536"/>
    <lineage>
        <taxon>Bacteria</taxon>
        <taxon>Pseudomonadati</taxon>
        <taxon>Pseudomonadota</taxon>
        <taxon>Betaproteobacteria</taxon>
        <taxon>Neisseriales</taxon>
        <taxon>Chromobacteriaceae</taxon>
        <taxon>Chromobacterium</taxon>
    </lineage>
</organism>
<sequence length="194" mass="21020">MTAVYFAPARHDPPAASRSPSAASPSREIPMSVQYDFSAIPLLADAARRYAWQDCCSIALPPDAPAADAAGLLRAFSAAMPLWARALMRLRDRLVSPLGLKTAQPAAASAEPFHVGQQLGVFRVLHLGEHVAVLGEDDRHLDFRVVLQWRPGRLEVSTLVRTHNLLGRMYLAGVTPFHHAIVAASMRRMAAALG</sequence>
<dbReference type="Proteomes" id="UP000196342">
    <property type="component" value="Unassembled WGS sequence"/>
</dbReference>
<feature type="region of interest" description="Disordered" evidence="1">
    <location>
        <begin position="7"/>
        <end position="27"/>
    </location>
</feature>
<evidence type="ECO:0000313" key="3">
    <source>
        <dbReference type="Proteomes" id="UP000196342"/>
    </source>
</evidence>
<name>A0A202B9P5_CHRVL</name>
<proteinExistence type="predicted"/>
<protein>
    <recommendedName>
        <fullName evidence="4">DUF2867 domain-containing protein</fullName>
    </recommendedName>
</protein>
<dbReference type="Pfam" id="PF11066">
    <property type="entry name" value="DUF2867"/>
    <property type="match status" value="1"/>
</dbReference>
<keyword evidence="3" id="KW-1185">Reference proteome</keyword>
<evidence type="ECO:0000256" key="1">
    <source>
        <dbReference type="SAM" id="MobiDB-lite"/>
    </source>
</evidence>
<gene>
    <name evidence="2" type="ORF">CBW21_11920</name>
</gene>
<evidence type="ECO:0008006" key="4">
    <source>
        <dbReference type="Google" id="ProtNLM"/>
    </source>
</evidence>
<comment type="caution">
    <text evidence="2">The sequence shown here is derived from an EMBL/GenBank/DDBJ whole genome shotgun (WGS) entry which is preliminary data.</text>
</comment>
<dbReference type="InterPro" id="IPR021295">
    <property type="entry name" value="DUF2867"/>
</dbReference>